<accession>A0A916Y0M9</accession>
<dbReference type="GO" id="GO:0005886">
    <property type="term" value="C:plasma membrane"/>
    <property type="evidence" value="ECO:0007669"/>
    <property type="project" value="UniProtKB-SubCell"/>
</dbReference>
<feature type="transmembrane region" description="Helical" evidence="7">
    <location>
        <begin position="114"/>
        <end position="138"/>
    </location>
</feature>
<dbReference type="Pfam" id="PF13440">
    <property type="entry name" value="Polysacc_synt_3"/>
    <property type="match status" value="1"/>
</dbReference>
<keyword evidence="3" id="KW-1003">Cell membrane</keyword>
<reference evidence="8" key="1">
    <citation type="journal article" date="2014" name="Int. J. Syst. Evol. Microbiol.">
        <title>Complete genome sequence of Corynebacterium casei LMG S-19264T (=DSM 44701T), isolated from a smear-ripened cheese.</title>
        <authorList>
            <consortium name="US DOE Joint Genome Institute (JGI-PGF)"/>
            <person name="Walter F."/>
            <person name="Albersmeier A."/>
            <person name="Kalinowski J."/>
            <person name="Ruckert C."/>
        </authorList>
    </citation>
    <scope>NUCLEOTIDE SEQUENCE</scope>
    <source>
        <strain evidence="8">CGMCC 1.15493</strain>
    </source>
</reference>
<feature type="transmembrane region" description="Helical" evidence="7">
    <location>
        <begin position="448"/>
        <end position="467"/>
    </location>
</feature>
<dbReference type="PANTHER" id="PTHR30250">
    <property type="entry name" value="PST FAMILY PREDICTED COLANIC ACID TRANSPORTER"/>
    <property type="match status" value="1"/>
</dbReference>
<dbReference type="InterPro" id="IPR050833">
    <property type="entry name" value="Poly_Biosynth_Transport"/>
</dbReference>
<gene>
    <name evidence="8" type="primary">exoT</name>
    <name evidence="8" type="ORF">GCM10011335_28760</name>
</gene>
<keyword evidence="5 7" id="KW-1133">Transmembrane helix</keyword>
<feature type="transmembrane region" description="Helical" evidence="7">
    <location>
        <begin position="150"/>
        <end position="170"/>
    </location>
</feature>
<reference evidence="8" key="2">
    <citation type="submission" date="2020-09" db="EMBL/GenBank/DDBJ databases">
        <authorList>
            <person name="Sun Q."/>
            <person name="Zhou Y."/>
        </authorList>
    </citation>
    <scope>NUCLEOTIDE SEQUENCE</scope>
    <source>
        <strain evidence="8">CGMCC 1.15493</strain>
    </source>
</reference>
<organism evidence="8 9">
    <name type="scientific">Aureimonas glaciei</name>
    <dbReference type="NCBI Taxonomy" id="1776957"/>
    <lineage>
        <taxon>Bacteria</taxon>
        <taxon>Pseudomonadati</taxon>
        <taxon>Pseudomonadota</taxon>
        <taxon>Alphaproteobacteria</taxon>
        <taxon>Hyphomicrobiales</taxon>
        <taxon>Aurantimonadaceae</taxon>
        <taxon>Aureimonas</taxon>
    </lineage>
</organism>
<evidence type="ECO:0000256" key="4">
    <source>
        <dbReference type="ARBA" id="ARBA00022692"/>
    </source>
</evidence>
<feature type="transmembrane region" description="Helical" evidence="7">
    <location>
        <begin position="44"/>
        <end position="71"/>
    </location>
</feature>
<dbReference type="CDD" id="cd13127">
    <property type="entry name" value="MATE_tuaB_like"/>
    <property type="match status" value="1"/>
</dbReference>
<evidence type="ECO:0000313" key="9">
    <source>
        <dbReference type="Proteomes" id="UP000613160"/>
    </source>
</evidence>
<dbReference type="EMBL" id="BMJJ01000006">
    <property type="protein sequence ID" value="GGD24073.1"/>
    <property type="molecule type" value="Genomic_DNA"/>
</dbReference>
<comment type="similarity">
    <text evidence="2">Belongs to the polysaccharide synthase family.</text>
</comment>
<evidence type="ECO:0000256" key="1">
    <source>
        <dbReference type="ARBA" id="ARBA00004651"/>
    </source>
</evidence>
<evidence type="ECO:0000256" key="2">
    <source>
        <dbReference type="ARBA" id="ARBA00007430"/>
    </source>
</evidence>
<feature type="transmembrane region" description="Helical" evidence="7">
    <location>
        <begin position="357"/>
        <end position="378"/>
    </location>
</feature>
<feature type="transmembrane region" description="Helical" evidence="7">
    <location>
        <begin position="285"/>
        <end position="309"/>
    </location>
</feature>
<feature type="transmembrane region" description="Helical" evidence="7">
    <location>
        <begin position="384"/>
        <end position="403"/>
    </location>
</feature>
<comment type="subcellular location">
    <subcellularLocation>
        <location evidence="1">Cell membrane</location>
        <topology evidence="1">Multi-pass membrane protein</topology>
    </subcellularLocation>
</comment>
<keyword evidence="6 7" id="KW-0472">Membrane</keyword>
<feature type="transmembrane region" description="Helical" evidence="7">
    <location>
        <begin position="415"/>
        <end position="436"/>
    </location>
</feature>
<evidence type="ECO:0000313" key="8">
    <source>
        <dbReference type="EMBL" id="GGD24073.1"/>
    </source>
</evidence>
<sequence length="490" mass="52528">MTSRVNINSVTNNVGWSVLSRIGTFGLKFLTVPILARLLSPEEFGVVAVALTIVQFLATIGSAGLAAALILQKDEDMETVHSVFWANFVISVVMMVMIILWADGIAALLGSVEASALLQVFALLIPLQLCGDVAYSLLARRMSFGKDAAWSVTSETLGVVAAVGLALLGWTIGALVAQQFVSAIIRFVGLYWAAGYRPRFVVSLPKLKGLTNFSLGLMGSEIANFVTFQSPQVVVARVLGLGDAGAYSIANRFSSIPNQIMLTGLMGVLFPAFSQMMHDRERRAAALMLATQVSTLLIAPMMFGLWAVAEPAMTVIFGEKWAFAWPVLGLLAVSKGIMSPCGTFIPYLKGAGHSGTLWWSAVIRAVLVTGMVTYGAVYEGLVGAMAWLCIANALTLVGYSWAVLRTNDGSFFRDFAVMCRPMLVAVVMAIAVRFLLDQVKADIPSDVLRVFLGMAVGGVLYGVMVLLTERPLIMKLLALVMKRRAAPVVA</sequence>
<keyword evidence="4 7" id="KW-0812">Transmembrane</keyword>
<keyword evidence="9" id="KW-1185">Reference proteome</keyword>
<dbReference type="Proteomes" id="UP000613160">
    <property type="component" value="Unassembled WGS sequence"/>
</dbReference>
<comment type="caution">
    <text evidence="8">The sequence shown here is derived from an EMBL/GenBank/DDBJ whole genome shotgun (WGS) entry which is preliminary data.</text>
</comment>
<dbReference type="AlphaFoldDB" id="A0A916Y0M9"/>
<evidence type="ECO:0000256" key="7">
    <source>
        <dbReference type="SAM" id="Phobius"/>
    </source>
</evidence>
<feature type="transmembrane region" description="Helical" evidence="7">
    <location>
        <begin position="321"/>
        <end position="345"/>
    </location>
</feature>
<evidence type="ECO:0000256" key="6">
    <source>
        <dbReference type="ARBA" id="ARBA00023136"/>
    </source>
</evidence>
<feature type="transmembrane region" description="Helical" evidence="7">
    <location>
        <begin position="256"/>
        <end position="273"/>
    </location>
</feature>
<evidence type="ECO:0000256" key="5">
    <source>
        <dbReference type="ARBA" id="ARBA00022989"/>
    </source>
</evidence>
<dbReference type="PANTHER" id="PTHR30250:SF10">
    <property type="entry name" value="LIPOPOLYSACCHARIDE BIOSYNTHESIS PROTEIN WZXC"/>
    <property type="match status" value="1"/>
</dbReference>
<name>A0A916Y0M9_9HYPH</name>
<protein>
    <submittedName>
        <fullName evidence="8">Succinoglycan biosynthesis transport protein ExoT</fullName>
    </submittedName>
</protein>
<dbReference type="RefSeq" id="WP_188851800.1">
    <property type="nucleotide sequence ID" value="NZ_BMJJ01000006.1"/>
</dbReference>
<evidence type="ECO:0000256" key="3">
    <source>
        <dbReference type="ARBA" id="ARBA00022475"/>
    </source>
</evidence>
<feature type="transmembrane region" description="Helical" evidence="7">
    <location>
        <begin position="83"/>
        <end position="102"/>
    </location>
</feature>
<proteinExistence type="inferred from homology"/>